<evidence type="ECO:0000256" key="3">
    <source>
        <dbReference type="ARBA" id="ARBA00023163"/>
    </source>
</evidence>
<evidence type="ECO:0000259" key="5">
    <source>
        <dbReference type="PROSITE" id="PS50977"/>
    </source>
</evidence>
<dbReference type="AlphaFoldDB" id="A0A1Q9LCA0"/>
<dbReference type="GO" id="GO:0003700">
    <property type="term" value="F:DNA-binding transcription factor activity"/>
    <property type="evidence" value="ECO:0007669"/>
    <property type="project" value="TreeGrafter"/>
</dbReference>
<dbReference type="InterPro" id="IPR050109">
    <property type="entry name" value="HTH-type_TetR-like_transc_reg"/>
</dbReference>
<dbReference type="Proteomes" id="UP000186040">
    <property type="component" value="Unassembled WGS sequence"/>
</dbReference>
<evidence type="ECO:0000256" key="1">
    <source>
        <dbReference type="ARBA" id="ARBA00023015"/>
    </source>
</evidence>
<keyword evidence="1" id="KW-0805">Transcription regulation</keyword>
<dbReference type="SUPFAM" id="SSF46689">
    <property type="entry name" value="Homeodomain-like"/>
    <property type="match status" value="1"/>
</dbReference>
<organism evidence="6 7">
    <name type="scientific">Actinokineospora bangkokensis</name>
    <dbReference type="NCBI Taxonomy" id="1193682"/>
    <lineage>
        <taxon>Bacteria</taxon>
        <taxon>Bacillati</taxon>
        <taxon>Actinomycetota</taxon>
        <taxon>Actinomycetes</taxon>
        <taxon>Pseudonocardiales</taxon>
        <taxon>Pseudonocardiaceae</taxon>
        <taxon>Actinokineospora</taxon>
    </lineage>
</organism>
<evidence type="ECO:0000313" key="7">
    <source>
        <dbReference type="Proteomes" id="UP000186040"/>
    </source>
</evidence>
<feature type="DNA-binding region" description="H-T-H motif" evidence="4">
    <location>
        <begin position="23"/>
        <end position="42"/>
    </location>
</feature>
<accession>A0A1Q9LCA0</accession>
<sequence>MRGEILAGASRLLSELGGGDGLTIRGVARAVGIAPASIYQHFVDREALLRGLSEHEFGRLREVMRVAEEGAGDAVGRLRAQVHAYCAFAVENPGHYRLMVGHGAVRSGAGSAPVGPLMDVVAGLRVGFERCAEEGRASRVPAERAAVMLFVGAHGRVALLHSNPGETRPEAVGSFVDELVDLLLV</sequence>
<keyword evidence="3" id="KW-0804">Transcription</keyword>
<dbReference type="SUPFAM" id="SSF48498">
    <property type="entry name" value="Tetracyclin repressor-like, C-terminal domain"/>
    <property type="match status" value="1"/>
</dbReference>
<evidence type="ECO:0000313" key="6">
    <source>
        <dbReference type="EMBL" id="OLR89652.1"/>
    </source>
</evidence>
<gene>
    <name evidence="6" type="ORF">BJP25_04750</name>
</gene>
<name>A0A1Q9LCA0_9PSEU</name>
<dbReference type="GO" id="GO:0000976">
    <property type="term" value="F:transcription cis-regulatory region binding"/>
    <property type="evidence" value="ECO:0007669"/>
    <property type="project" value="TreeGrafter"/>
</dbReference>
<dbReference type="Gene3D" id="1.10.357.10">
    <property type="entry name" value="Tetracycline Repressor, domain 2"/>
    <property type="match status" value="1"/>
</dbReference>
<keyword evidence="2 4" id="KW-0238">DNA-binding</keyword>
<reference evidence="6 7" key="1">
    <citation type="submission" date="2016-10" db="EMBL/GenBank/DDBJ databases">
        <title>The Draft Genome Sequence of Actinokineospora bangkokensis 44EHWT reveals the biosynthetic pathway of antifungal compounds Thailandins with unusual extender unit butylmalonyl-CoA.</title>
        <authorList>
            <person name="Greule A."/>
            <person name="Intra B."/>
            <person name="Flemming S."/>
            <person name="Rommel M.G."/>
            <person name="Panbangred W."/>
            <person name="Bechthold A."/>
        </authorList>
    </citation>
    <scope>NUCLEOTIDE SEQUENCE [LARGE SCALE GENOMIC DNA]</scope>
    <source>
        <strain evidence="6 7">44EHW</strain>
    </source>
</reference>
<dbReference type="EMBL" id="MKQR01000030">
    <property type="protein sequence ID" value="OLR89652.1"/>
    <property type="molecule type" value="Genomic_DNA"/>
</dbReference>
<comment type="caution">
    <text evidence="6">The sequence shown here is derived from an EMBL/GenBank/DDBJ whole genome shotgun (WGS) entry which is preliminary data.</text>
</comment>
<dbReference type="OrthoDB" id="8222629at2"/>
<keyword evidence="7" id="KW-1185">Reference proteome</keyword>
<feature type="domain" description="HTH tetR-type" evidence="5">
    <location>
        <begin position="1"/>
        <end position="60"/>
    </location>
</feature>
<dbReference type="PANTHER" id="PTHR30055:SF234">
    <property type="entry name" value="HTH-TYPE TRANSCRIPTIONAL REGULATOR BETI"/>
    <property type="match status" value="1"/>
</dbReference>
<evidence type="ECO:0000256" key="4">
    <source>
        <dbReference type="PROSITE-ProRule" id="PRU00335"/>
    </source>
</evidence>
<protein>
    <submittedName>
        <fullName evidence="6">TetR family transcriptional regulator</fullName>
    </submittedName>
</protein>
<proteinExistence type="predicted"/>
<dbReference type="Pfam" id="PF13305">
    <property type="entry name" value="TetR_C_33"/>
    <property type="match status" value="1"/>
</dbReference>
<evidence type="ECO:0000256" key="2">
    <source>
        <dbReference type="ARBA" id="ARBA00023125"/>
    </source>
</evidence>
<dbReference type="PROSITE" id="PS50977">
    <property type="entry name" value="HTH_TETR_2"/>
    <property type="match status" value="1"/>
</dbReference>
<dbReference type="Pfam" id="PF00440">
    <property type="entry name" value="TetR_N"/>
    <property type="match status" value="1"/>
</dbReference>
<dbReference type="InterPro" id="IPR036271">
    <property type="entry name" value="Tet_transcr_reg_TetR-rel_C_sf"/>
</dbReference>
<dbReference type="InterPro" id="IPR009057">
    <property type="entry name" value="Homeodomain-like_sf"/>
</dbReference>
<dbReference type="STRING" id="1193682.BJP25_04750"/>
<dbReference type="InterPro" id="IPR001647">
    <property type="entry name" value="HTH_TetR"/>
</dbReference>
<dbReference type="InterPro" id="IPR025996">
    <property type="entry name" value="MT1864/Rv1816-like_C"/>
</dbReference>
<dbReference type="PANTHER" id="PTHR30055">
    <property type="entry name" value="HTH-TYPE TRANSCRIPTIONAL REGULATOR RUTR"/>
    <property type="match status" value="1"/>
</dbReference>